<dbReference type="Gene3D" id="2.30.30.380">
    <property type="entry name" value="Zn-finger domain of Sec23/24"/>
    <property type="match status" value="1"/>
</dbReference>
<name>A0CIP6_PARTE</name>
<sequence length="360" mass="42560">MIKIKPNGELLNYQFLQVPQCNYCATYISNLSLIKKDQWQCQICKRLLKLPVWYMQQPILYDNFEIALTQPSFNRRALFLIDVTSQALCRMIIPLIEQSLNQFDEVLLITIIKIALIPCTPYPTVLQFVNNKIRMTTLTSQDQECKLDLFLNCSTEFQKIRQVCRMIESLAQYNQNANVLKSNYPIELAQSFLNRLLEYQSIKIIHFTWINQFIEPELKSQSDIKIGKNHYHLFIIQQNCNVLDYYKAISRNLHGKCNVYNDDDLNTFYNEIDSFFQSSFCWEAQIQINLPQGWRVQKFQNINTDSNQFYLPYLTDQDEISIEFIQEAKYKPKDNLVQTIISYKSKTQKHICVANEKIQI</sequence>
<dbReference type="RefSeq" id="XP_001438060.1">
    <property type="nucleotide sequence ID" value="XM_001438023.2"/>
</dbReference>
<evidence type="ECO:0000313" key="2">
    <source>
        <dbReference type="Proteomes" id="UP000000600"/>
    </source>
</evidence>
<gene>
    <name evidence="1" type="ORF">GSPATT00007798001</name>
</gene>
<dbReference type="HOGENOM" id="CLU_770421_0_0_1"/>
<dbReference type="Proteomes" id="UP000000600">
    <property type="component" value="Unassembled WGS sequence"/>
</dbReference>
<dbReference type="EMBL" id="CT868085">
    <property type="protein sequence ID" value="CAK70663.1"/>
    <property type="molecule type" value="Genomic_DNA"/>
</dbReference>
<dbReference type="OrthoDB" id="287682at2759"/>
<evidence type="ECO:0000313" key="1">
    <source>
        <dbReference type="EMBL" id="CAK70663.1"/>
    </source>
</evidence>
<dbReference type="KEGG" id="ptm:GSPATT00007798001"/>
<evidence type="ECO:0008006" key="3">
    <source>
        <dbReference type="Google" id="ProtNLM"/>
    </source>
</evidence>
<protein>
    <recommendedName>
        <fullName evidence="3">Protein transport protein SEC23</fullName>
    </recommendedName>
</protein>
<dbReference type="GO" id="GO:0006886">
    <property type="term" value="P:intracellular protein transport"/>
    <property type="evidence" value="ECO:0007669"/>
    <property type="project" value="InterPro"/>
</dbReference>
<dbReference type="SUPFAM" id="SSF82919">
    <property type="entry name" value="Zn-finger domain of Sec23/24"/>
    <property type="match status" value="1"/>
</dbReference>
<dbReference type="OMA" id="HICVANE"/>
<organism evidence="1 2">
    <name type="scientific">Paramecium tetraurelia</name>
    <dbReference type="NCBI Taxonomy" id="5888"/>
    <lineage>
        <taxon>Eukaryota</taxon>
        <taxon>Sar</taxon>
        <taxon>Alveolata</taxon>
        <taxon>Ciliophora</taxon>
        <taxon>Intramacronucleata</taxon>
        <taxon>Oligohymenophorea</taxon>
        <taxon>Peniculida</taxon>
        <taxon>Parameciidae</taxon>
        <taxon>Paramecium</taxon>
    </lineage>
</organism>
<dbReference type="GO" id="GO:0008270">
    <property type="term" value="F:zinc ion binding"/>
    <property type="evidence" value="ECO:0007669"/>
    <property type="project" value="InterPro"/>
</dbReference>
<dbReference type="InterPro" id="IPR036174">
    <property type="entry name" value="Znf_Sec23_Sec24_sf"/>
</dbReference>
<dbReference type="GO" id="GO:0030127">
    <property type="term" value="C:COPII vesicle coat"/>
    <property type="evidence" value="ECO:0007669"/>
    <property type="project" value="InterPro"/>
</dbReference>
<proteinExistence type="predicted"/>
<keyword evidence="2" id="KW-1185">Reference proteome</keyword>
<dbReference type="InParanoid" id="A0CIP6"/>
<reference evidence="1 2" key="1">
    <citation type="journal article" date="2006" name="Nature">
        <title>Global trends of whole-genome duplications revealed by the ciliate Paramecium tetraurelia.</title>
        <authorList>
            <consortium name="Genoscope"/>
            <person name="Aury J.-M."/>
            <person name="Jaillon O."/>
            <person name="Duret L."/>
            <person name="Noel B."/>
            <person name="Jubin C."/>
            <person name="Porcel B.M."/>
            <person name="Segurens B."/>
            <person name="Daubin V."/>
            <person name="Anthouard V."/>
            <person name="Aiach N."/>
            <person name="Arnaiz O."/>
            <person name="Billaut A."/>
            <person name="Beisson J."/>
            <person name="Blanc I."/>
            <person name="Bouhouche K."/>
            <person name="Camara F."/>
            <person name="Duharcourt S."/>
            <person name="Guigo R."/>
            <person name="Gogendeau D."/>
            <person name="Katinka M."/>
            <person name="Keller A.-M."/>
            <person name="Kissmehl R."/>
            <person name="Klotz C."/>
            <person name="Koll F."/>
            <person name="Le Moue A."/>
            <person name="Lepere C."/>
            <person name="Malinsky S."/>
            <person name="Nowacki M."/>
            <person name="Nowak J.K."/>
            <person name="Plattner H."/>
            <person name="Poulain J."/>
            <person name="Ruiz F."/>
            <person name="Serrano V."/>
            <person name="Zagulski M."/>
            <person name="Dessen P."/>
            <person name="Betermier M."/>
            <person name="Weissenbach J."/>
            <person name="Scarpelli C."/>
            <person name="Schachter V."/>
            <person name="Sperling L."/>
            <person name="Meyer E."/>
            <person name="Cohen J."/>
            <person name="Wincker P."/>
        </authorList>
    </citation>
    <scope>NUCLEOTIDE SEQUENCE [LARGE SCALE GENOMIC DNA]</scope>
    <source>
        <strain evidence="1 2">Stock d4-2</strain>
    </source>
</reference>
<dbReference type="GO" id="GO:0006888">
    <property type="term" value="P:endoplasmic reticulum to Golgi vesicle-mediated transport"/>
    <property type="evidence" value="ECO:0007669"/>
    <property type="project" value="InterPro"/>
</dbReference>
<accession>A0CIP6</accession>
<dbReference type="AlphaFoldDB" id="A0CIP6"/>
<dbReference type="GeneID" id="5023845"/>